<protein>
    <submittedName>
        <fullName evidence="5">ADP-ribose pyrophosphatase YjhB, NUDIX family</fullName>
    </submittedName>
</protein>
<dbReference type="InterPro" id="IPR015797">
    <property type="entry name" value="NUDIX_hydrolase-like_dom_sf"/>
</dbReference>
<dbReference type="GO" id="GO:0016787">
    <property type="term" value="F:hydrolase activity"/>
    <property type="evidence" value="ECO:0007669"/>
    <property type="project" value="UniProtKB-KW"/>
</dbReference>
<dbReference type="AlphaFoldDB" id="A0A1I0AE46"/>
<evidence type="ECO:0000313" key="5">
    <source>
        <dbReference type="EMBL" id="SES91971.1"/>
    </source>
</evidence>
<proteinExistence type="inferred from homology"/>
<dbReference type="InterPro" id="IPR000086">
    <property type="entry name" value="NUDIX_hydrolase_dom"/>
</dbReference>
<dbReference type="PRINTS" id="PR00502">
    <property type="entry name" value="NUDIXFAMILY"/>
</dbReference>
<dbReference type="Pfam" id="PF00293">
    <property type="entry name" value="NUDIX"/>
    <property type="match status" value="1"/>
</dbReference>
<comment type="similarity">
    <text evidence="1 3">Belongs to the Nudix hydrolase family.</text>
</comment>
<dbReference type="STRING" id="1120990.SAMN03080614_10205"/>
<evidence type="ECO:0000259" key="4">
    <source>
        <dbReference type="PROSITE" id="PS51462"/>
    </source>
</evidence>
<evidence type="ECO:0000256" key="3">
    <source>
        <dbReference type="RuleBase" id="RU003476"/>
    </source>
</evidence>
<keyword evidence="2 3" id="KW-0378">Hydrolase</keyword>
<dbReference type="EMBL" id="FOIF01000020">
    <property type="protein sequence ID" value="SES91971.1"/>
    <property type="molecule type" value="Genomic_DNA"/>
</dbReference>
<organism evidence="5 6">
    <name type="scientific">Anaerobranca gottschalkii DSM 13577</name>
    <dbReference type="NCBI Taxonomy" id="1120990"/>
    <lineage>
        <taxon>Bacteria</taxon>
        <taxon>Bacillati</taxon>
        <taxon>Bacillota</taxon>
        <taxon>Clostridia</taxon>
        <taxon>Eubacteriales</taxon>
        <taxon>Proteinivoracaceae</taxon>
        <taxon>Anaerobranca</taxon>
    </lineage>
</organism>
<dbReference type="PANTHER" id="PTHR43736:SF1">
    <property type="entry name" value="DIHYDRONEOPTERIN TRIPHOSPHATE DIPHOSPHATASE"/>
    <property type="match status" value="1"/>
</dbReference>
<reference evidence="6" key="1">
    <citation type="submission" date="2016-10" db="EMBL/GenBank/DDBJ databases">
        <authorList>
            <person name="Varghese N."/>
            <person name="Submissions S."/>
        </authorList>
    </citation>
    <scope>NUCLEOTIDE SEQUENCE [LARGE SCALE GENOMIC DNA]</scope>
    <source>
        <strain evidence="6">DSM 13577</strain>
    </source>
</reference>
<dbReference type="PROSITE" id="PS51462">
    <property type="entry name" value="NUDIX"/>
    <property type="match status" value="1"/>
</dbReference>
<evidence type="ECO:0000313" key="6">
    <source>
        <dbReference type="Proteomes" id="UP000243819"/>
    </source>
</evidence>
<dbReference type="Proteomes" id="UP000243819">
    <property type="component" value="Unassembled WGS sequence"/>
</dbReference>
<keyword evidence="6" id="KW-1185">Reference proteome</keyword>
<sequence length="143" mass="16390">MVRHFAVAVFVVHQGKVLLLKHKKLNMWLPPGGHLEDNEIPDEGAVREVKEETGLDIILVGEKGLDIDYPKQLILPKGIQLENIKDDHQHIDLVYFAKLKGKDQFIPSEESEEMGWYSIENLPPDVNSEIRLWCIKAIKELSE</sequence>
<name>A0A1I0AE46_9FIRM</name>
<dbReference type="RefSeq" id="WP_091350463.1">
    <property type="nucleotide sequence ID" value="NZ_FOIF01000020.1"/>
</dbReference>
<dbReference type="Gene3D" id="3.90.79.10">
    <property type="entry name" value="Nucleoside Triphosphate Pyrophosphohydrolase"/>
    <property type="match status" value="1"/>
</dbReference>
<dbReference type="OrthoDB" id="9800077at2"/>
<evidence type="ECO:0000256" key="2">
    <source>
        <dbReference type="ARBA" id="ARBA00022801"/>
    </source>
</evidence>
<dbReference type="PANTHER" id="PTHR43736">
    <property type="entry name" value="ADP-RIBOSE PYROPHOSPHATASE"/>
    <property type="match status" value="1"/>
</dbReference>
<dbReference type="SUPFAM" id="SSF55811">
    <property type="entry name" value="Nudix"/>
    <property type="match status" value="1"/>
</dbReference>
<accession>A0A1I0AE46</accession>
<dbReference type="InterPro" id="IPR020084">
    <property type="entry name" value="NUDIX_hydrolase_CS"/>
</dbReference>
<dbReference type="PROSITE" id="PS00893">
    <property type="entry name" value="NUDIX_BOX"/>
    <property type="match status" value="1"/>
</dbReference>
<gene>
    <name evidence="5" type="ORF">SAMN03080614_10205</name>
</gene>
<dbReference type="InterPro" id="IPR020476">
    <property type="entry name" value="Nudix_hydrolase"/>
</dbReference>
<feature type="domain" description="Nudix hydrolase" evidence="4">
    <location>
        <begin position="2"/>
        <end position="139"/>
    </location>
</feature>
<evidence type="ECO:0000256" key="1">
    <source>
        <dbReference type="ARBA" id="ARBA00005582"/>
    </source>
</evidence>